<keyword evidence="3" id="KW-1185">Reference proteome</keyword>
<sequence>MDTSRAVLNADKADTSADSSTQIVSAEDVMLDSVTQIIPDGDVMLVVGPSQQKIQISSHFLKHISPVFRAMLDAPMKEGEALANKCDDGPVEIVLPEDKEQPMVHVLQMLYGSDPSARRFSMTEVKEIAIIADKYGMADRLAIFAPFWLRERAVKRFSEIHEWVWNTLIVAYILKIDWAFFEVTKTMLRTKTSVLKFIGSFHDKHVGLRLGMAIEELRSTYLGMSGNGYGTEVGLCLYCFSHATESFTKQRAGCPFAVRHFSTHRLA</sequence>
<proteinExistence type="predicted"/>
<dbReference type="EMBL" id="JAAQRI010000049">
    <property type="protein sequence ID" value="KAF5645227.1"/>
    <property type="molecule type" value="Genomic_DNA"/>
</dbReference>
<dbReference type="OrthoDB" id="5275938at2759"/>
<dbReference type="SUPFAM" id="SSF54695">
    <property type="entry name" value="POZ domain"/>
    <property type="match status" value="1"/>
</dbReference>
<evidence type="ECO:0000259" key="1">
    <source>
        <dbReference type="PROSITE" id="PS50097"/>
    </source>
</evidence>
<dbReference type="InterPro" id="IPR011333">
    <property type="entry name" value="SKP1/BTB/POZ_sf"/>
</dbReference>
<protein>
    <recommendedName>
        <fullName evidence="1">BTB domain-containing protein</fullName>
    </recommendedName>
</protein>
<dbReference type="InterPro" id="IPR000210">
    <property type="entry name" value="BTB/POZ_dom"/>
</dbReference>
<comment type="caution">
    <text evidence="2">The sequence shown here is derived from an EMBL/GenBank/DDBJ whole genome shotgun (WGS) entry which is preliminary data.</text>
</comment>
<reference evidence="2 3" key="1">
    <citation type="submission" date="2020-05" db="EMBL/GenBank/DDBJ databases">
        <title>Identification and distribution of gene clusters putatively required for synthesis of sphingolipid metabolism inhibitors in phylogenetically diverse species of the filamentous fungus Fusarium.</title>
        <authorList>
            <person name="Kim H.-S."/>
            <person name="Busman M."/>
            <person name="Brown D.W."/>
            <person name="Divon H."/>
            <person name="Uhlig S."/>
            <person name="Proctor R.H."/>
        </authorList>
    </citation>
    <scope>NUCLEOTIDE SEQUENCE [LARGE SCALE GENOMIC DNA]</scope>
    <source>
        <strain evidence="2 3">NRRL 66243</strain>
    </source>
</reference>
<accession>A0A8H5W190</accession>
<evidence type="ECO:0000313" key="3">
    <source>
        <dbReference type="Proteomes" id="UP000530670"/>
    </source>
</evidence>
<dbReference type="Proteomes" id="UP000530670">
    <property type="component" value="Unassembled WGS sequence"/>
</dbReference>
<feature type="domain" description="BTB" evidence="1">
    <location>
        <begin position="41"/>
        <end position="119"/>
    </location>
</feature>
<dbReference type="RefSeq" id="XP_037210349.1">
    <property type="nucleotide sequence ID" value="XM_037348739.1"/>
</dbReference>
<dbReference type="AlphaFoldDB" id="A0A8H5W190"/>
<dbReference type="PROSITE" id="PS50097">
    <property type="entry name" value="BTB"/>
    <property type="match status" value="1"/>
</dbReference>
<dbReference type="Gene3D" id="3.30.710.10">
    <property type="entry name" value="Potassium Channel Kv1.1, Chain A"/>
    <property type="match status" value="1"/>
</dbReference>
<gene>
    <name evidence="2" type="ORF">FTJAE_2535</name>
</gene>
<evidence type="ECO:0000313" key="2">
    <source>
        <dbReference type="EMBL" id="KAF5645227.1"/>
    </source>
</evidence>
<dbReference type="CDD" id="cd18186">
    <property type="entry name" value="BTB_POZ_ZBTB_KLHL-like"/>
    <property type="match status" value="1"/>
</dbReference>
<name>A0A8H5W190_9HYPO</name>
<dbReference type="GeneID" id="59301009"/>
<organism evidence="2 3">
    <name type="scientific">Fusarium tjaetaba</name>
    <dbReference type="NCBI Taxonomy" id="1567544"/>
    <lineage>
        <taxon>Eukaryota</taxon>
        <taxon>Fungi</taxon>
        <taxon>Dikarya</taxon>
        <taxon>Ascomycota</taxon>
        <taxon>Pezizomycotina</taxon>
        <taxon>Sordariomycetes</taxon>
        <taxon>Hypocreomycetidae</taxon>
        <taxon>Hypocreales</taxon>
        <taxon>Nectriaceae</taxon>
        <taxon>Fusarium</taxon>
        <taxon>Fusarium fujikuroi species complex</taxon>
    </lineage>
</organism>